<dbReference type="PANTHER" id="PTHR43918:SF4">
    <property type="entry name" value="CARBOXYLIC ESTER HYDROLASE"/>
    <property type="match status" value="1"/>
</dbReference>
<dbReference type="Gene3D" id="3.40.50.1820">
    <property type="entry name" value="alpha/beta hydrolase"/>
    <property type="match status" value="1"/>
</dbReference>
<dbReference type="GO" id="GO:0005615">
    <property type="term" value="C:extracellular space"/>
    <property type="evidence" value="ECO:0007669"/>
    <property type="project" value="TreeGrafter"/>
</dbReference>
<feature type="signal peptide" evidence="6">
    <location>
        <begin position="1"/>
        <end position="25"/>
    </location>
</feature>
<dbReference type="GO" id="GO:0006581">
    <property type="term" value="P:acetylcholine catabolic process"/>
    <property type="evidence" value="ECO:0007669"/>
    <property type="project" value="TreeGrafter"/>
</dbReference>
<dbReference type="AlphaFoldDB" id="A0AAE2D6S2"/>
<feature type="active site" description="Acyl-ester intermediate" evidence="5">
    <location>
        <position position="274"/>
    </location>
</feature>
<keyword evidence="4" id="KW-1015">Disulfide bond</keyword>
<evidence type="ECO:0000256" key="3">
    <source>
        <dbReference type="ARBA" id="ARBA00022801"/>
    </source>
</evidence>
<dbReference type="InterPro" id="IPR002018">
    <property type="entry name" value="CarbesteraseB"/>
</dbReference>
<keyword evidence="9" id="KW-1185">Reference proteome</keyword>
<dbReference type="Proteomes" id="UP001292079">
    <property type="component" value="Unassembled WGS sequence"/>
</dbReference>
<dbReference type="PROSITE" id="PS00941">
    <property type="entry name" value="CARBOXYLESTERASE_B_2"/>
    <property type="match status" value="1"/>
</dbReference>
<gene>
    <name evidence="8" type="ORF">MN116_002602</name>
</gene>
<evidence type="ECO:0000256" key="1">
    <source>
        <dbReference type="ARBA" id="ARBA00005964"/>
    </source>
</evidence>
<keyword evidence="3" id="KW-0378">Hydrolase</keyword>
<reference evidence="8" key="2">
    <citation type="journal article" date="2023" name="Infect Dis Poverty">
        <title>Chromosome-scale genome of the human blood fluke Schistosoma mekongi and its implications for public health.</title>
        <authorList>
            <person name="Zhou M."/>
            <person name="Xu L."/>
            <person name="Xu D."/>
            <person name="Chen W."/>
            <person name="Khan J."/>
            <person name="Hu Y."/>
            <person name="Huang H."/>
            <person name="Wei H."/>
            <person name="Zhang Y."/>
            <person name="Chusongsang P."/>
            <person name="Tanasarnprasert K."/>
            <person name="Hu X."/>
            <person name="Limpanont Y."/>
            <person name="Lv Z."/>
        </authorList>
    </citation>
    <scope>NUCLEOTIDE SEQUENCE</scope>
    <source>
        <strain evidence="8">LV_2022a</strain>
    </source>
</reference>
<proteinExistence type="inferred from homology"/>
<dbReference type="GO" id="GO:0019695">
    <property type="term" value="P:choline metabolic process"/>
    <property type="evidence" value="ECO:0007669"/>
    <property type="project" value="TreeGrafter"/>
</dbReference>
<dbReference type="PANTHER" id="PTHR43918">
    <property type="entry name" value="ACETYLCHOLINESTERASE"/>
    <property type="match status" value="1"/>
</dbReference>
<dbReference type="InterPro" id="IPR019826">
    <property type="entry name" value="Carboxylesterase_B_AS"/>
</dbReference>
<dbReference type="InterPro" id="IPR000997">
    <property type="entry name" value="Cholinesterase"/>
</dbReference>
<feature type="active site" description="Charge relay system" evidence="5">
    <location>
        <position position="538"/>
    </location>
</feature>
<keyword evidence="6" id="KW-0732">Signal</keyword>
<dbReference type="PRINTS" id="PR00878">
    <property type="entry name" value="CHOLNESTRASE"/>
</dbReference>
<evidence type="ECO:0000313" key="9">
    <source>
        <dbReference type="Proteomes" id="UP001292079"/>
    </source>
</evidence>
<feature type="domain" description="Carboxylesterase type B" evidence="7">
    <location>
        <begin position="67"/>
        <end position="594"/>
    </location>
</feature>
<evidence type="ECO:0000256" key="2">
    <source>
        <dbReference type="ARBA" id="ARBA00022487"/>
    </source>
</evidence>
<dbReference type="GO" id="GO:0005886">
    <property type="term" value="C:plasma membrane"/>
    <property type="evidence" value="ECO:0007669"/>
    <property type="project" value="TreeGrafter"/>
</dbReference>
<dbReference type="InterPro" id="IPR029058">
    <property type="entry name" value="AB_hydrolase_fold"/>
</dbReference>
<dbReference type="InterPro" id="IPR019819">
    <property type="entry name" value="Carboxylesterase_B_CS"/>
</dbReference>
<evidence type="ECO:0000256" key="4">
    <source>
        <dbReference type="ARBA" id="ARBA00023157"/>
    </source>
</evidence>
<evidence type="ECO:0000256" key="6">
    <source>
        <dbReference type="SAM" id="SignalP"/>
    </source>
</evidence>
<accession>A0AAE2D6S2</accession>
<evidence type="ECO:0000256" key="5">
    <source>
        <dbReference type="PIRSR" id="PIRSR600997-1"/>
    </source>
</evidence>
<evidence type="ECO:0000259" key="7">
    <source>
        <dbReference type="Pfam" id="PF00135"/>
    </source>
</evidence>
<dbReference type="GO" id="GO:0003990">
    <property type="term" value="F:acetylcholinesterase activity"/>
    <property type="evidence" value="ECO:0007669"/>
    <property type="project" value="TreeGrafter"/>
</dbReference>
<evidence type="ECO:0000313" key="8">
    <source>
        <dbReference type="EMBL" id="KAK4473558.1"/>
    </source>
</evidence>
<comment type="similarity">
    <text evidence="1">Belongs to the type-B carboxylesterase/lipase family.</text>
</comment>
<organism evidence="8 9">
    <name type="scientific">Schistosoma mekongi</name>
    <name type="common">Parasitic worm</name>
    <dbReference type="NCBI Taxonomy" id="38744"/>
    <lineage>
        <taxon>Eukaryota</taxon>
        <taxon>Metazoa</taxon>
        <taxon>Spiralia</taxon>
        <taxon>Lophotrochozoa</taxon>
        <taxon>Platyhelminthes</taxon>
        <taxon>Trematoda</taxon>
        <taxon>Digenea</taxon>
        <taxon>Strigeidida</taxon>
        <taxon>Schistosomatoidea</taxon>
        <taxon>Schistosomatidae</taxon>
        <taxon>Schistosoma</taxon>
    </lineage>
</organism>
<dbReference type="EMBL" id="JALJAT010000002">
    <property type="protein sequence ID" value="KAK4473558.1"/>
    <property type="molecule type" value="Genomic_DNA"/>
</dbReference>
<dbReference type="InterPro" id="IPR050654">
    <property type="entry name" value="AChE-related_enzymes"/>
</dbReference>
<reference evidence="8" key="1">
    <citation type="submission" date="2022-04" db="EMBL/GenBank/DDBJ databases">
        <authorList>
            <person name="Xu L."/>
            <person name="Lv Z."/>
        </authorList>
    </citation>
    <scope>NUCLEOTIDE SEQUENCE</scope>
    <source>
        <strain evidence="8">LV_2022a</strain>
    </source>
</reference>
<sequence>MNMICITLNYFILLLYSLLLCKVNTLQNVNKVYLTSADKTVINASINDEVSDVQHNEKTSICSSDNPITYTSVGIYCGQREIVHWPNGPASIVDVYYGIRYAQSPTGSLRFRKPVEPIPEPKTIFMADKLPPSCPQPKDTMFQNSAAARMWVPNTPMSEDCLFLNIWVPLRETNDSHSNSKEKLAVMLWIYGGSFYMGTATLSVYDARFLAARQNIIVASMNYRLGSFGFLYMNTEEAPGNMGLWDQRLAMKWIKDHIEDFGGDPYRITLFGESAGAVSVSTHVVSPWSHSYYNNAIMQSGSIFSNWGLATSEISLNQTQRLAKILGCVYPSSSDQIKCLRSKSITEILDAHDTMYDPASYFSVPFPPVLDNNFFPYENSQSFRQLRHLKPSGALMFGINKNEGSYFLLYAFVTNSKWMKNMTDLPITNRMDYLRCLRQVLDLDDDDRPEFTEPLIRYTDFEYRNYEQLPTLESWTERLEEISSDRSFKCPTINMAAAVTNDYRIPGRRRAHTLPVYFYEFQHRTLSLPMPKWTGTMHGYEIEYVFGIPFSPQFQASYYRFTDEERQLSDIMMTYWANFARTGDPNILPDGRHVTDNENAEDSDELIEDEFENSMNLKQKRKNPFIGWPEFRNSTKAYIIFRSAPGNLLVGTRPRHRQCLFWRRWYPALLQQDPKNLATTEFEHWTKRNVILELAFKAGQKSQHKRIKK</sequence>
<feature type="chain" id="PRO_5042006966" description="Carboxylesterase type B domain-containing protein" evidence="6">
    <location>
        <begin position="26"/>
        <end position="709"/>
    </location>
</feature>
<keyword evidence="2" id="KW-0719">Serine esterase</keyword>
<name>A0AAE2D6S2_SCHME</name>
<dbReference type="Pfam" id="PF00135">
    <property type="entry name" value="COesterase"/>
    <property type="match status" value="1"/>
</dbReference>
<dbReference type="SUPFAM" id="SSF53474">
    <property type="entry name" value="alpha/beta-Hydrolases"/>
    <property type="match status" value="1"/>
</dbReference>
<protein>
    <recommendedName>
        <fullName evidence="7">Carboxylesterase type B domain-containing protein</fullName>
    </recommendedName>
</protein>
<comment type="caution">
    <text evidence="8">The sequence shown here is derived from an EMBL/GenBank/DDBJ whole genome shotgun (WGS) entry which is preliminary data.</text>
</comment>
<dbReference type="PROSITE" id="PS00122">
    <property type="entry name" value="CARBOXYLESTERASE_B_1"/>
    <property type="match status" value="1"/>
</dbReference>
<feature type="active site" description="Charge relay system" evidence="5">
    <location>
        <position position="403"/>
    </location>
</feature>